<gene>
    <name evidence="2" type="ORF">AUR64_00750</name>
</gene>
<evidence type="ECO:0000313" key="3">
    <source>
        <dbReference type="Proteomes" id="UP000054387"/>
    </source>
</evidence>
<protein>
    <recommendedName>
        <fullName evidence="1">Thioredoxin domain-containing protein</fullName>
    </recommendedName>
</protein>
<comment type="caution">
    <text evidence="2">The sequence shown here is derived from an EMBL/GenBank/DDBJ whole genome shotgun (WGS) entry which is preliminary data.</text>
</comment>
<dbReference type="Proteomes" id="UP000054387">
    <property type="component" value="Unassembled WGS sequence"/>
</dbReference>
<accession>A0A0W1R4U4</accession>
<name>A0A0W1R4U4_9EURY</name>
<dbReference type="Gene3D" id="3.40.30.10">
    <property type="entry name" value="Glutaredoxin"/>
    <property type="match status" value="1"/>
</dbReference>
<organism evidence="2 3">
    <name type="scientific">Haloprofundus marisrubri</name>
    <dbReference type="NCBI Taxonomy" id="1514971"/>
    <lineage>
        <taxon>Archaea</taxon>
        <taxon>Methanobacteriati</taxon>
        <taxon>Methanobacteriota</taxon>
        <taxon>Stenosarchaea group</taxon>
        <taxon>Halobacteria</taxon>
        <taxon>Halobacteriales</taxon>
        <taxon>Haloferacaceae</taxon>
        <taxon>Haloprofundus</taxon>
    </lineage>
</organism>
<dbReference type="PROSITE" id="PS51352">
    <property type="entry name" value="THIOREDOXIN_2"/>
    <property type="match status" value="1"/>
</dbReference>
<dbReference type="InterPro" id="IPR000866">
    <property type="entry name" value="AhpC/TSA"/>
</dbReference>
<proteinExistence type="predicted"/>
<dbReference type="InterPro" id="IPR013766">
    <property type="entry name" value="Thioredoxin_domain"/>
</dbReference>
<dbReference type="InterPro" id="IPR036249">
    <property type="entry name" value="Thioredoxin-like_sf"/>
</dbReference>
<dbReference type="STRING" id="1514971.AUR64_00750"/>
<sequence length="161" mass="17801">MSASADLDFELPNVGPGPDPLTLGGLAETNEAVVILLQRDFHCGNCRRQVKAVTERYGEFRERGAEVVSVLPESPGRARDWLRDGASFPLVADEGSQVGDRLGQRVRFGAVGRFHDYLGRMPSTVIVDLGDGRPRRSYVHRGTSPWDRPTVDDLLTELDRL</sequence>
<dbReference type="GO" id="GO:0016491">
    <property type="term" value="F:oxidoreductase activity"/>
    <property type="evidence" value="ECO:0007669"/>
    <property type="project" value="InterPro"/>
</dbReference>
<feature type="domain" description="Thioredoxin" evidence="1">
    <location>
        <begin position="1"/>
        <end position="161"/>
    </location>
</feature>
<evidence type="ECO:0000313" key="2">
    <source>
        <dbReference type="EMBL" id="KTG08138.1"/>
    </source>
</evidence>
<dbReference type="RefSeq" id="WP_058583220.1">
    <property type="nucleotide sequence ID" value="NZ_LOPU01000034.1"/>
</dbReference>
<reference evidence="2 3" key="1">
    <citation type="submission" date="2015-12" db="EMBL/GenBank/DDBJ databases">
        <title>Haloprofundus marisrubri gen. nov., sp. nov., an extremely halophilic archaeon isolated from the Discovery deep brine-seawater interface in the Red Sea.</title>
        <authorList>
            <person name="Zhang G."/>
            <person name="Stingl U."/>
            <person name="Rashid M."/>
        </authorList>
    </citation>
    <scope>NUCLEOTIDE SEQUENCE [LARGE SCALE GENOMIC DNA]</scope>
    <source>
        <strain evidence="2 3">SB9</strain>
    </source>
</reference>
<dbReference type="Pfam" id="PF00578">
    <property type="entry name" value="AhpC-TSA"/>
    <property type="match status" value="1"/>
</dbReference>
<dbReference type="EMBL" id="LOPU01000034">
    <property type="protein sequence ID" value="KTG08138.1"/>
    <property type="molecule type" value="Genomic_DNA"/>
</dbReference>
<dbReference type="GO" id="GO:0016209">
    <property type="term" value="F:antioxidant activity"/>
    <property type="evidence" value="ECO:0007669"/>
    <property type="project" value="InterPro"/>
</dbReference>
<dbReference type="OrthoDB" id="146452at2157"/>
<keyword evidence="3" id="KW-1185">Reference proteome</keyword>
<dbReference type="SUPFAM" id="SSF52833">
    <property type="entry name" value="Thioredoxin-like"/>
    <property type="match status" value="1"/>
</dbReference>
<dbReference type="AlphaFoldDB" id="A0A0W1R4U4"/>
<evidence type="ECO:0000259" key="1">
    <source>
        <dbReference type="PROSITE" id="PS51352"/>
    </source>
</evidence>